<reference evidence="1" key="2">
    <citation type="submission" date="2020-01" db="EMBL/GenBank/DDBJ databases">
        <authorList>
            <consortium name="NCBI Pathogen Detection Project"/>
        </authorList>
    </citation>
    <scope>NUCLEOTIDE SEQUENCE</scope>
    <source>
        <strain evidence="1">OLC2673_Aeromonas</strain>
    </source>
</reference>
<evidence type="ECO:0008006" key="3">
    <source>
        <dbReference type="Google" id="ProtNLM"/>
    </source>
</evidence>
<name>A0AAD3U9Z7_AERHY</name>
<evidence type="ECO:0000313" key="2">
    <source>
        <dbReference type="Proteomes" id="UP000859505"/>
    </source>
</evidence>
<comment type="caution">
    <text evidence="1">The sequence shown here is derived from an EMBL/GenBank/DDBJ whole genome shotgun (WGS) entry which is preliminary data.</text>
</comment>
<organism evidence="1 2">
    <name type="scientific">Aeromonas hydrophila</name>
    <dbReference type="NCBI Taxonomy" id="644"/>
    <lineage>
        <taxon>Bacteria</taxon>
        <taxon>Pseudomonadati</taxon>
        <taxon>Pseudomonadota</taxon>
        <taxon>Gammaproteobacteria</taxon>
        <taxon>Aeromonadales</taxon>
        <taxon>Aeromonadaceae</taxon>
        <taxon>Aeromonas</taxon>
    </lineage>
</organism>
<evidence type="ECO:0000313" key="1">
    <source>
        <dbReference type="EMBL" id="HAT6343693.1"/>
    </source>
</evidence>
<dbReference type="EMBL" id="DACTUL010000008">
    <property type="protein sequence ID" value="HAT6343693.1"/>
    <property type="molecule type" value="Genomic_DNA"/>
</dbReference>
<reference evidence="1" key="1">
    <citation type="journal article" date="2018" name="Genome Biol.">
        <title>SKESA: strategic k-mer extension for scrupulous assemblies.</title>
        <authorList>
            <person name="Souvorov A."/>
            <person name="Agarwala R."/>
            <person name="Lipman D.J."/>
        </authorList>
    </citation>
    <scope>NUCLEOTIDE SEQUENCE</scope>
    <source>
        <strain evidence="1">OLC2673_Aeromonas</strain>
    </source>
</reference>
<sequence>MSRKTNKIDKEVIKLANTIKNAKKHKYRYIDPDAVKKIMGKWSPISIISFSYLLECFLTAMNDTGISIMDASGAYQSDIYNVPTALKGIADKLLNSNRCYQQGKWNLFNDLDFDVVHQCIPGRAVTTQVKPYFAFDEYKRTKDESRIVIHAIVDEFEGTPWAISFPLQYIMKDFPKVENQHSGYCHKIAFLDNNGSVENEYVYIGVTSRDWLKRMNEHFREIKSGSNKLFHKTWREFTGNKNILLSSELIVNDHSYEQIMAWEETMVDRLMKDNRSLNMIPGGFKGMQYLYKHSLLKQDKVSLSERDAAIEEYQKLHPKAGIANLFISNLWKDKEYAAKVICSSDERLSVEQVIKIRELSALNYTDVEILKIVDARNLLQVQRVMKGITYSRIT</sequence>
<dbReference type="SUPFAM" id="SSF82771">
    <property type="entry name" value="GIY-YIG endonuclease"/>
    <property type="match status" value="1"/>
</dbReference>
<accession>A0AAD3U9Z7</accession>
<protein>
    <recommendedName>
        <fullName evidence="3">GIY-YIG domain-containing protein</fullName>
    </recommendedName>
</protein>
<dbReference type="Proteomes" id="UP000859505">
    <property type="component" value="Unassembled WGS sequence"/>
</dbReference>
<gene>
    <name evidence="1" type="ORF">JAJ28_001406</name>
</gene>
<dbReference type="AlphaFoldDB" id="A0AAD3U9Z7"/>
<dbReference type="InterPro" id="IPR035901">
    <property type="entry name" value="GIY-YIG_endonuc_sf"/>
</dbReference>
<proteinExistence type="predicted"/>